<dbReference type="InterPro" id="IPR011993">
    <property type="entry name" value="PH-like_dom_sf"/>
</dbReference>
<evidence type="ECO:0000259" key="5">
    <source>
        <dbReference type="Pfam" id="PF22972"/>
    </source>
</evidence>
<dbReference type="GO" id="GO:0005654">
    <property type="term" value="C:nucleoplasm"/>
    <property type="evidence" value="ECO:0007669"/>
    <property type="project" value="TreeGrafter"/>
</dbReference>
<feature type="region of interest" description="Disordered" evidence="3">
    <location>
        <begin position="621"/>
        <end position="692"/>
    </location>
</feature>
<feature type="compositionally biased region" description="Polar residues" evidence="3">
    <location>
        <begin position="802"/>
        <end position="818"/>
    </location>
</feature>
<feature type="region of interest" description="Disordered" evidence="3">
    <location>
        <begin position="710"/>
        <end position="924"/>
    </location>
</feature>
<dbReference type="EMBL" id="HBNR01074205">
    <property type="protein sequence ID" value="CAE4650481.1"/>
    <property type="molecule type" value="Transcribed_RNA"/>
</dbReference>
<organism evidence="6">
    <name type="scientific">Alexandrium monilatum</name>
    <dbReference type="NCBI Taxonomy" id="311494"/>
    <lineage>
        <taxon>Eukaryota</taxon>
        <taxon>Sar</taxon>
        <taxon>Alveolata</taxon>
        <taxon>Dinophyceae</taxon>
        <taxon>Gonyaulacales</taxon>
        <taxon>Pyrocystaceae</taxon>
        <taxon>Alexandrium</taxon>
    </lineage>
</organism>
<dbReference type="PANTHER" id="PTHR23318">
    <property type="entry name" value="ATP SYNTHASE GAMMA-RELATED"/>
    <property type="match status" value="1"/>
</dbReference>
<dbReference type="Pfam" id="PF22972">
    <property type="entry name" value="EVH1_PP4R3"/>
    <property type="match status" value="1"/>
</dbReference>
<sequence>MDVEQTHNKQKYRGKLYALSEESTWEDTGTGHTSITRTGDSRRLVFRDEESGEVLHDRPVFPADTYQLQGEGERQTIIVWEDPETHKDWALSFQDPDGTAEIWEAICGEPSAADDKRFLPLPKLGNLVELCRMLTCVPPSQREALATECMSHRFLNSLRDAFHMAEDLNNEEALAHLWLITKGVFLLSNQKLTERYLKQDAFEDVLGMLEYDSGLPADKRIPHRQVLKVKVQFNPVVSFEDQETLDRIHLNYRLQYLKDIVLPRLLDDASFVSLTQMIHANISLILSHLQRSPQILDSLLLQVRRRDLQSLLFLQDACRLAKQIPPPERQALYEKLVERKLFEVLVPFFGEDAAKGEPGTLQPRHLAVEVLLLSALNDPSHLRCFLTADSSAEGRTLLSALIRVMLTEQDQGVQGQTAEMLKAVMDPTALEHRERDGCLDVFYDRGALDELVAPLRADAGKPVGPPACFGQQLICELLAFAVTHHGFRAKIYVMRHGLAQQAMRLMAAPQRFLQLAPVRLLRAIVGTKDEAYHRYLTKSGLFAPLLRNFQQSLQPPALGGNLLISVTLEMLEFIRVGNLKILVDHICRKHGDLLHQHASKFKTLEGLLLKHQQNREYEAFPPEQHAAGGPISRADSVGHPGRARSPGREDSDDDEAYFESLDEEEDTASTSAPQEAESLLQSSGDGAHGDPGARRARLLAAAGRAFGPGAGGAGAGAGALKAKEQEGSTGTSSLQGLLGGYEEDEEEDEEAACRGDAAEADTSVGQEIANTGASTDATVATEEPSRLDAAGSNCDSAVGDTGESSASGADTCTDSPSANERPDAAVAAAAVEAEGHPAASRSCGHGSPPGHPASAEAASGEQADVAPCPTVATEDEAAEAARTESGGGEAEEAEEAEAKGGGPGGERALNHLSKRLKTSASVQA</sequence>
<gene>
    <name evidence="6" type="ORF">AMON00008_LOCUS52697</name>
</gene>
<feature type="compositionally biased region" description="Low complexity" evidence="3">
    <location>
        <begin position="727"/>
        <end position="736"/>
    </location>
</feature>
<comment type="subcellular location">
    <subcellularLocation>
        <location evidence="1">Nucleus</location>
    </subcellularLocation>
</comment>
<evidence type="ECO:0000313" key="6">
    <source>
        <dbReference type="EMBL" id="CAE4650481.1"/>
    </source>
</evidence>
<dbReference type="SUPFAM" id="SSF50729">
    <property type="entry name" value="PH domain-like"/>
    <property type="match status" value="1"/>
</dbReference>
<evidence type="ECO:0000259" key="4">
    <source>
        <dbReference type="Pfam" id="PF04802"/>
    </source>
</evidence>
<feature type="compositionally biased region" description="Acidic residues" evidence="3">
    <location>
        <begin position="650"/>
        <end position="667"/>
    </location>
</feature>
<keyword evidence="2" id="KW-0539">Nucleus</keyword>
<dbReference type="Gene3D" id="2.30.29.30">
    <property type="entry name" value="Pleckstrin-homology domain (PH domain)/Phosphotyrosine-binding domain (PTB)"/>
    <property type="match status" value="1"/>
</dbReference>
<evidence type="ECO:0000256" key="1">
    <source>
        <dbReference type="ARBA" id="ARBA00004123"/>
    </source>
</evidence>
<name>A0A7S4W427_9DINO</name>
<dbReference type="AlphaFoldDB" id="A0A7S4W427"/>
<feature type="compositionally biased region" description="Polar residues" evidence="3">
    <location>
        <begin position="763"/>
        <end position="778"/>
    </location>
</feature>
<feature type="domain" description="Serine/threonine-protein phosphatase 4 regulatory subunit 3-like central" evidence="4">
    <location>
        <begin position="137"/>
        <end position="613"/>
    </location>
</feature>
<evidence type="ECO:0000256" key="2">
    <source>
        <dbReference type="ARBA" id="ARBA00023242"/>
    </source>
</evidence>
<feature type="compositionally biased region" description="Polar residues" evidence="3">
    <location>
        <begin position="668"/>
        <end position="684"/>
    </location>
</feature>
<dbReference type="GO" id="GO:0030289">
    <property type="term" value="C:protein phosphatase 4 complex"/>
    <property type="evidence" value="ECO:0007669"/>
    <property type="project" value="TreeGrafter"/>
</dbReference>
<accession>A0A7S4W427</accession>
<evidence type="ECO:0008006" key="7">
    <source>
        <dbReference type="Google" id="ProtNLM"/>
    </source>
</evidence>
<dbReference type="InterPro" id="IPR006887">
    <property type="entry name" value="P4R3-like_central_dom"/>
</dbReference>
<evidence type="ECO:0000256" key="3">
    <source>
        <dbReference type="SAM" id="MobiDB-lite"/>
    </source>
</evidence>
<feature type="compositionally biased region" description="Acidic residues" evidence="3">
    <location>
        <begin position="741"/>
        <end position="750"/>
    </location>
</feature>
<dbReference type="Pfam" id="PF04802">
    <property type="entry name" value="PP4R3"/>
    <property type="match status" value="1"/>
</dbReference>
<dbReference type="InterPro" id="IPR055236">
    <property type="entry name" value="EVH1_PP4R3"/>
</dbReference>
<protein>
    <recommendedName>
        <fullName evidence="7">Serine/threonine-protein phosphatase 4 regulatory subunit 3-like central domain-containing protein</fullName>
    </recommendedName>
</protein>
<dbReference type="GO" id="GO:0072542">
    <property type="term" value="F:protein phosphatase activator activity"/>
    <property type="evidence" value="ECO:0007669"/>
    <property type="project" value="TreeGrafter"/>
</dbReference>
<feature type="domain" description="PP4R3 EVH1-like" evidence="5">
    <location>
        <begin position="13"/>
        <end position="104"/>
    </location>
</feature>
<proteinExistence type="predicted"/>
<reference evidence="6" key="1">
    <citation type="submission" date="2021-01" db="EMBL/GenBank/DDBJ databases">
        <authorList>
            <person name="Corre E."/>
            <person name="Pelletier E."/>
            <person name="Niang G."/>
            <person name="Scheremetjew M."/>
            <person name="Finn R."/>
            <person name="Kale V."/>
            <person name="Holt S."/>
            <person name="Cochrane G."/>
            <person name="Meng A."/>
            <person name="Brown T."/>
            <person name="Cohen L."/>
        </authorList>
    </citation>
    <scope>NUCLEOTIDE SEQUENCE</scope>
    <source>
        <strain evidence="6">CCMP3105</strain>
    </source>
</reference>
<dbReference type="PANTHER" id="PTHR23318:SF0">
    <property type="entry name" value="SERINE_THREONINE-PROTEIN PHOSPHATASE 4 REGULATORY SUBUNIT 3"/>
    <property type="match status" value="1"/>
</dbReference>
<dbReference type="InterPro" id="IPR051137">
    <property type="entry name" value="PP4R3-like"/>
</dbReference>